<dbReference type="Pfam" id="PF04773">
    <property type="entry name" value="FecR"/>
    <property type="match status" value="1"/>
</dbReference>
<dbReference type="OrthoDB" id="7429207at2"/>
<sequence>MAISRSLESVADQAAEWAVLAEFGEMTPARQAALDSWLAADRRHRGAFLRARAAFYAVEDATLKTNAAASQPQCVAVASDNDNRDEECAAAAELPRNGTPLSRKVVAGGAALAASIALVVSMPGLLFFDDITPAPAPAAALQAIALEDGSVATLGEGARIEVALSSDRRRVMLLSGEATFQVAPEKSRPFVVQSGDVYAQATGTIYSVRRVGTAGGTVKVTEGSVLVWQREERDQAVLLHAGGELTLKPAPRLPAPAQTLPTSPTPPLPELAQFSFDDVAIASAVARFNRVNSTRIVVADPAIGDTRIDGLFEADKPEQFAQAAAAVVGGEVEYRTDTIVIKMK</sequence>
<dbReference type="EMBL" id="SDPV01000001">
    <property type="protein sequence ID" value="RXZ66406.1"/>
    <property type="molecule type" value="Genomic_DNA"/>
</dbReference>
<dbReference type="InterPro" id="IPR032623">
    <property type="entry name" value="FecR_N"/>
</dbReference>
<evidence type="ECO:0000313" key="5">
    <source>
        <dbReference type="Proteomes" id="UP000293623"/>
    </source>
</evidence>
<dbReference type="Pfam" id="PF16220">
    <property type="entry name" value="DUF4880"/>
    <property type="match status" value="1"/>
</dbReference>
<accession>A0A4V1QWJ8</accession>
<keyword evidence="1" id="KW-0812">Transmembrane</keyword>
<feature type="domain" description="FecR protein" evidence="2">
    <location>
        <begin position="142"/>
        <end position="225"/>
    </location>
</feature>
<comment type="caution">
    <text evidence="4">The sequence shown here is derived from an EMBL/GenBank/DDBJ whole genome shotgun (WGS) entry which is preliminary data.</text>
</comment>
<feature type="domain" description="FecR N-terminal" evidence="3">
    <location>
        <begin position="12"/>
        <end position="53"/>
    </location>
</feature>
<organism evidence="4 5">
    <name type="scientific">Pelagerythrobacter rhizovicinus</name>
    <dbReference type="NCBI Taxonomy" id="2268576"/>
    <lineage>
        <taxon>Bacteria</taxon>
        <taxon>Pseudomonadati</taxon>
        <taxon>Pseudomonadota</taxon>
        <taxon>Alphaproteobacteria</taxon>
        <taxon>Sphingomonadales</taxon>
        <taxon>Erythrobacteraceae</taxon>
        <taxon>Pelagerythrobacter</taxon>
    </lineage>
</organism>
<dbReference type="RefSeq" id="WP_129523877.1">
    <property type="nucleotide sequence ID" value="NZ_SDPV01000001.1"/>
</dbReference>
<dbReference type="Gene3D" id="2.60.120.1440">
    <property type="match status" value="1"/>
</dbReference>
<keyword evidence="1" id="KW-0472">Membrane</keyword>
<dbReference type="AlphaFoldDB" id="A0A4V1QWJ8"/>
<gene>
    <name evidence="4" type="ORF">ETX26_06890</name>
</gene>
<dbReference type="InterPro" id="IPR006860">
    <property type="entry name" value="FecR"/>
</dbReference>
<evidence type="ECO:0000256" key="1">
    <source>
        <dbReference type="SAM" id="Phobius"/>
    </source>
</evidence>
<keyword evidence="5" id="KW-1185">Reference proteome</keyword>
<proteinExistence type="predicted"/>
<dbReference type="PANTHER" id="PTHR30273">
    <property type="entry name" value="PERIPLASMIC SIGNAL SENSOR AND SIGMA FACTOR ACTIVATOR FECR-RELATED"/>
    <property type="match status" value="1"/>
</dbReference>
<reference evidence="4 5" key="1">
    <citation type="submission" date="2019-01" db="EMBL/GenBank/DDBJ databases">
        <title>Altererythrobacter rhizovicinus sp. nov., isolated from the rhizosphere soil of Haloxylon ammodendron.</title>
        <authorList>
            <person name="Li H.-P."/>
            <person name="Gou J.-Y."/>
            <person name="Yao D."/>
            <person name="Han Q.-Q."/>
            <person name="Shao K.-Z."/>
            <person name="Zhao Q."/>
            <person name="Zhang J.-L."/>
        </authorList>
    </citation>
    <scope>NUCLEOTIDE SEQUENCE [LARGE SCALE GENOMIC DNA]</scope>
    <source>
        <strain evidence="4 5">AY-3R</strain>
    </source>
</reference>
<dbReference type="Proteomes" id="UP000293623">
    <property type="component" value="Unassembled WGS sequence"/>
</dbReference>
<name>A0A4V1QWJ8_9SPHN</name>
<evidence type="ECO:0000313" key="4">
    <source>
        <dbReference type="EMBL" id="RXZ66406.1"/>
    </source>
</evidence>
<feature type="transmembrane region" description="Helical" evidence="1">
    <location>
        <begin position="105"/>
        <end position="128"/>
    </location>
</feature>
<protein>
    <submittedName>
        <fullName evidence="4">DUF4880 domain-containing protein</fullName>
    </submittedName>
</protein>
<dbReference type="PIRSF" id="PIRSF018266">
    <property type="entry name" value="FecR"/>
    <property type="match status" value="1"/>
</dbReference>
<keyword evidence="1" id="KW-1133">Transmembrane helix</keyword>
<evidence type="ECO:0000259" key="2">
    <source>
        <dbReference type="Pfam" id="PF04773"/>
    </source>
</evidence>
<dbReference type="InterPro" id="IPR012373">
    <property type="entry name" value="Ferrdict_sens_TM"/>
</dbReference>
<evidence type="ECO:0000259" key="3">
    <source>
        <dbReference type="Pfam" id="PF16220"/>
    </source>
</evidence>
<dbReference type="GO" id="GO:0016989">
    <property type="term" value="F:sigma factor antagonist activity"/>
    <property type="evidence" value="ECO:0007669"/>
    <property type="project" value="TreeGrafter"/>
</dbReference>
<dbReference type="PANTHER" id="PTHR30273:SF2">
    <property type="entry name" value="PROTEIN FECR"/>
    <property type="match status" value="1"/>
</dbReference>